<evidence type="ECO:0000259" key="2">
    <source>
        <dbReference type="Pfam" id="PF04909"/>
    </source>
</evidence>
<name>A0A5K1JEM9_9ACTN</name>
<dbReference type="InterPro" id="IPR032465">
    <property type="entry name" value="ACMSD"/>
</dbReference>
<organism evidence="3 4">
    <name type="scientific">Collinsella aerofaciens</name>
    <dbReference type="NCBI Taxonomy" id="74426"/>
    <lineage>
        <taxon>Bacteria</taxon>
        <taxon>Bacillati</taxon>
        <taxon>Actinomycetota</taxon>
        <taxon>Coriobacteriia</taxon>
        <taxon>Coriobacteriales</taxon>
        <taxon>Coriobacteriaceae</taxon>
        <taxon>Collinsella</taxon>
    </lineage>
</organism>
<evidence type="ECO:0000313" key="3">
    <source>
        <dbReference type="EMBL" id="VWM02785.1"/>
    </source>
</evidence>
<dbReference type="InterPro" id="IPR006680">
    <property type="entry name" value="Amidohydro-rel"/>
</dbReference>
<dbReference type="InterPro" id="IPR032466">
    <property type="entry name" value="Metal_Hydrolase"/>
</dbReference>
<dbReference type="GO" id="GO:0016787">
    <property type="term" value="F:hydrolase activity"/>
    <property type="evidence" value="ECO:0007669"/>
    <property type="project" value="UniProtKB-KW"/>
</dbReference>
<evidence type="ECO:0000313" key="4">
    <source>
        <dbReference type="Proteomes" id="UP000368032"/>
    </source>
</evidence>
<reference evidence="3 4" key="1">
    <citation type="submission" date="2019-10" db="EMBL/GenBank/DDBJ databases">
        <authorList>
            <person name="Wolf R A."/>
        </authorList>
    </citation>
    <scope>NUCLEOTIDE SEQUENCE [LARGE SCALE GENOMIC DNA]</scope>
    <source>
        <strain evidence="3">Collinsella_aerofaciens_DSM_13712</strain>
    </source>
</reference>
<keyword evidence="3" id="KW-0378">Hydrolase</keyword>
<dbReference type="GO" id="GO:0005737">
    <property type="term" value="C:cytoplasm"/>
    <property type="evidence" value="ECO:0007669"/>
    <property type="project" value="TreeGrafter"/>
</dbReference>
<dbReference type="GO" id="GO:0019748">
    <property type="term" value="P:secondary metabolic process"/>
    <property type="evidence" value="ECO:0007669"/>
    <property type="project" value="TreeGrafter"/>
</dbReference>
<protein>
    <submittedName>
        <fullName evidence="3">Amidohydrolase</fullName>
    </submittedName>
</protein>
<keyword evidence="1" id="KW-0456">Lyase</keyword>
<dbReference type="RefSeq" id="WP_152068405.1">
    <property type="nucleotide sequence ID" value="NZ_CABWIF010000052.1"/>
</dbReference>
<dbReference type="Proteomes" id="UP000368032">
    <property type="component" value="Unassembled WGS sequence"/>
</dbReference>
<dbReference type="SUPFAM" id="SSF51556">
    <property type="entry name" value="Metallo-dependent hydrolases"/>
    <property type="match status" value="1"/>
</dbReference>
<dbReference type="PANTHER" id="PTHR21240">
    <property type="entry name" value="2-AMINO-3-CARBOXYLMUCONATE-6-SEMIALDEHYDE DECARBOXYLASE"/>
    <property type="match status" value="1"/>
</dbReference>
<dbReference type="PANTHER" id="PTHR21240:SF28">
    <property type="entry name" value="ISO-OROTATE DECARBOXYLASE (EUROFUNG)"/>
    <property type="match status" value="1"/>
</dbReference>
<dbReference type="Gene3D" id="3.20.20.140">
    <property type="entry name" value="Metal-dependent hydrolases"/>
    <property type="match status" value="1"/>
</dbReference>
<feature type="domain" description="Amidohydrolase-related" evidence="2">
    <location>
        <begin position="93"/>
        <end position="342"/>
    </location>
</feature>
<dbReference type="GO" id="GO:0016831">
    <property type="term" value="F:carboxy-lyase activity"/>
    <property type="evidence" value="ECO:0007669"/>
    <property type="project" value="InterPro"/>
</dbReference>
<evidence type="ECO:0000256" key="1">
    <source>
        <dbReference type="ARBA" id="ARBA00023239"/>
    </source>
</evidence>
<dbReference type="Pfam" id="PF04909">
    <property type="entry name" value="Amidohydro_2"/>
    <property type="match status" value="1"/>
</dbReference>
<dbReference type="AlphaFoldDB" id="A0A5K1JEM9"/>
<sequence>MIIDANSYWFDERIFHDETLCEQFLAEVPRAYDTEGYLTMNSAGKRQIVIEMPAGSPGLNYIEGDYTLEKRLADMDEAGVDKAILKLPGCHEWMSLEMCRRFNDGMAADAKASNGRLIPLVAVPPFGTKANLEELDRRLDDGFAGVQLCAHYGKRYLDDQVFSSFFEHLNERHVTVYVHHVPVPVENESLLAYDNLRRSYGRCVDQTTAIGREIFGDFFERYPNIKMVHSMLGGAYFAFKEMLLPHGPKRPDASGRFQVDTETVSRRLENNIYFDMSHAQPWGKTLLACAVDVLGADHIVFGTSYPVKREWLTEGVACVRAANLSDTDSDRVLGGTAQQLYGVE</sequence>
<proteinExistence type="predicted"/>
<gene>
    <name evidence="3" type="ORF">CKJAJONC_00682</name>
</gene>
<accession>A0A5K1JEM9</accession>
<dbReference type="EMBL" id="CABWIF010000052">
    <property type="protein sequence ID" value="VWM02785.1"/>
    <property type="molecule type" value="Genomic_DNA"/>
</dbReference>